<evidence type="ECO:0000313" key="1">
    <source>
        <dbReference type="EMBL" id="SDR10496.1"/>
    </source>
</evidence>
<comment type="caution">
    <text evidence="1">The sequence shown here is derived from an EMBL/GenBank/DDBJ whole genome shotgun (WGS) entry which is preliminary data.</text>
</comment>
<gene>
    <name evidence="1" type="ORF">SAMN04490186_3381</name>
</gene>
<dbReference type="EMBL" id="FNKM01000002">
    <property type="protein sequence ID" value="SDR10496.1"/>
    <property type="molecule type" value="Genomic_DNA"/>
</dbReference>
<organism evidence="1 2">
    <name type="scientific">Pseudomonas grimontii</name>
    <dbReference type="NCBI Taxonomy" id="129847"/>
    <lineage>
        <taxon>Bacteria</taxon>
        <taxon>Pseudomonadati</taxon>
        <taxon>Pseudomonadota</taxon>
        <taxon>Gammaproteobacteria</taxon>
        <taxon>Pseudomonadales</taxon>
        <taxon>Pseudomonadaceae</taxon>
        <taxon>Pseudomonas</taxon>
    </lineage>
</organism>
<evidence type="ECO:0000313" key="2">
    <source>
        <dbReference type="Proteomes" id="UP000198740"/>
    </source>
</evidence>
<name>A0ABY0TSM9_9PSED</name>
<dbReference type="Proteomes" id="UP000198740">
    <property type="component" value="Unassembled WGS sequence"/>
</dbReference>
<accession>A0ABY0TSM9</accession>
<proteinExistence type="predicted"/>
<reference evidence="1 2" key="1">
    <citation type="submission" date="2016-10" db="EMBL/GenBank/DDBJ databases">
        <authorList>
            <person name="Varghese N."/>
            <person name="Submissions S."/>
        </authorList>
    </citation>
    <scope>NUCLEOTIDE SEQUENCE [LARGE SCALE GENOMIC DNA]</scope>
    <source>
        <strain evidence="1 2">BS2976</strain>
    </source>
</reference>
<dbReference type="RefSeq" id="WP_143513860.1">
    <property type="nucleotide sequence ID" value="NZ_FNKM01000002.1"/>
</dbReference>
<sequence length="327" mass="35961">MGKGIKMSSALDALGHPHTIEALQTLSDHNRTIPSLVCDGGNCRAPVRFVPRGLVNRSGKEPFDRAAYIGLTAGRDSDHKPGCKYDALGQLKTIVAAESDPDFIGTLNAGASELRLLLLHNNLGGKSLSGAQFTTSATDGSATQRQPKLYQPSGKKLASYLRTTADLLKLRERCEADDELAQHLVLRFGTKKIRWSDFFFEKNRYEDAWRMLQRLGSECHPFAVVGTVDRVYVPDEGSGRVMSYLNLTAKYERPDAENVTSVFKVSVGDKDSEWLQTLGKGTEVIVFGVWSSGSPEKRASGSKIYLNHTLTLYTKLKEQLVVVALLP</sequence>
<keyword evidence="2" id="KW-1185">Reference proteome</keyword>
<protein>
    <submittedName>
        <fullName evidence="1">Uncharacterized protein</fullName>
    </submittedName>
</protein>